<evidence type="ECO:0000313" key="2">
    <source>
        <dbReference type="EMBL" id="PAV25569.1"/>
    </source>
</evidence>
<feature type="chain" id="PRO_5012742432" evidence="1">
    <location>
        <begin position="19"/>
        <end position="210"/>
    </location>
</feature>
<keyword evidence="1" id="KW-0732">Signal</keyword>
<dbReference type="Proteomes" id="UP000218332">
    <property type="component" value="Unassembled WGS sequence"/>
</dbReference>
<protein>
    <submittedName>
        <fullName evidence="2">Type VI secretion system-associated protein</fullName>
    </submittedName>
</protein>
<dbReference type="AlphaFoldDB" id="A0A2A2I1F7"/>
<organism evidence="2 3">
    <name type="scientific">Tamilnaduibacter salinus</name>
    <dbReference type="NCBI Taxonomy" id="1484056"/>
    <lineage>
        <taxon>Bacteria</taxon>
        <taxon>Pseudomonadati</taxon>
        <taxon>Pseudomonadota</taxon>
        <taxon>Gammaproteobacteria</taxon>
        <taxon>Pseudomonadales</taxon>
        <taxon>Marinobacteraceae</taxon>
        <taxon>Tamilnaduibacter</taxon>
    </lineage>
</organism>
<evidence type="ECO:0000256" key="1">
    <source>
        <dbReference type="SAM" id="SignalP"/>
    </source>
</evidence>
<dbReference type="InterPro" id="IPR017738">
    <property type="entry name" value="T6SS-assoc_VCA0118"/>
</dbReference>
<dbReference type="Pfam" id="PF11319">
    <property type="entry name" value="VasI"/>
    <property type="match status" value="1"/>
</dbReference>
<reference evidence="2 3" key="1">
    <citation type="submission" date="2017-07" db="EMBL/GenBank/DDBJ databases">
        <title>Tamlnaduibacter salinus (Mi-7) genome sequencing.</title>
        <authorList>
            <person name="Verma A."/>
            <person name="Krishnamurthi S."/>
        </authorList>
    </citation>
    <scope>NUCLEOTIDE SEQUENCE [LARGE SCALE GENOMIC DNA]</scope>
    <source>
        <strain evidence="2 3">Mi-7</strain>
    </source>
</reference>
<proteinExistence type="predicted"/>
<name>A0A2A2I1F7_9GAMM</name>
<dbReference type="EMBL" id="NMPM01000055">
    <property type="protein sequence ID" value="PAV25569.1"/>
    <property type="molecule type" value="Genomic_DNA"/>
</dbReference>
<keyword evidence="3" id="KW-1185">Reference proteome</keyword>
<sequence>MRLFRWALVGLLVSPALAAPAPSTLEAARECTDIVERPGRLACFDAVFGTPVRTSAEDTQPRRQPPIWIAARAQQTGRDVSEGAIHRRGDAGHLVTLAALGAQPPRPILVVQCDNNISRLALMMPAPLRADQVRLSLDSGDRVQRQVWRVRDDGFVVSAGRGLPAIDTIRTFLPASRLELKAGVAPVDGLVFDLQGLGDALAPLRRECGW</sequence>
<accession>A0A2A2I1F7</accession>
<comment type="caution">
    <text evidence="2">The sequence shown here is derived from an EMBL/GenBank/DDBJ whole genome shotgun (WGS) entry which is preliminary data.</text>
</comment>
<dbReference type="NCBIfam" id="TIGR03360">
    <property type="entry name" value="VI_minor_1"/>
    <property type="match status" value="1"/>
</dbReference>
<gene>
    <name evidence="2" type="ORF">CF392_10240</name>
</gene>
<dbReference type="RefSeq" id="WP_095611366.1">
    <property type="nucleotide sequence ID" value="NZ_NMPM01000055.1"/>
</dbReference>
<feature type="signal peptide" evidence="1">
    <location>
        <begin position="1"/>
        <end position="18"/>
    </location>
</feature>
<evidence type="ECO:0000313" key="3">
    <source>
        <dbReference type="Proteomes" id="UP000218332"/>
    </source>
</evidence>